<dbReference type="InterPro" id="IPR050742">
    <property type="entry name" value="Helicase_Restrict-Modif_Enz"/>
</dbReference>
<dbReference type="InterPro" id="IPR006935">
    <property type="entry name" value="Helicase/UvrB_N"/>
</dbReference>
<dbReference type="GO" id="GO:0016787">
    <property type="term" value="F:hydrolase activity"/>
    <property type="evidence" value="ECO:0007669"/>
    <property type="project" value="InterPro"/>
</dbReference>
<dbReference type="PROSITE" id="PS51192">
    <property type="entry name" value="HELICASE_ATP_BIND_1"/>
    <property type="match status" value="1"/>
</dbReference>
<dbReference type="InterPro" id="IPR053980">
    <property type="entry name" value="ISP_coupler"/>
</dbReference>
<dbReference type="GO" id="GO:0005829">
    <property type="term" value="C:cytosol"/>
    <property type="evidence" value="ECO:0007669"/>
    <property type="project" value="TreeGrafter"/>
</dbReference>
<dbReference type="GO" id="GO:0008170">
    <property type="term" value="F:N-methyltransferase activity"/>
    <property type="evidence" value="ECO:0007669"/>
    <property type="project" value="InterPro"/>
</dbReference>
<dbReference type="PANTHER" id="PTHR47396:SF1">
    <property type="entry name" value="ATP-DEPENDENT HELICASE IRC3-RELATED"/>
    <property type="match status" value="1"/>
</dbReference>
<dbReference type="Pfam" id="PF04851">
    <property type="entry name" value="ResIII"/>
    <property type="match status" value="1"/>
</dbReference>
<evidence type="ECO:0000259" key="3">
    <source>
        <dbReference type="PROSITE" id="PS51192"/>
    </source>
</evidence>
<proteinExistence type="inferred from homology"/>
<dbReference type="GO" id="GO:0005524">
    <property type="term" value="F:ATP binding"/>
    <property type="evidence" value="ECO:0007669"/>
    <property type="project" value="InterPro"/>
</dbReference>
<dbReference type="SUPFAM" id="SSF52540">
    <property type="entry name" value="P-loop containing nucleoside triphosphate hydrolases"/>
    <property type="match status" value="1"/>
</dbReference>
<dbReference type="InterPro" id="IPR011335">
    <property type="entry name" value="Restrct_endonuc-II-like"/>
</dbReference>
<reference evidence="4 5" key="1">
    <citation type="submission" date="2009-08" db="EMBL/GenBank/DDBJ databases">
        <title>The draft genome of Rhodobacter sp. SW2.</title>
        <authorList>
            <consortium name="US DOE Joint Genome Institute (JGI-PGF)"/>
            <person name="Lucas S."/>
            <person name="Copeland A."/>
            <person name="Lapidus A."/>
            <person name="Glavina del Rio T."/>
            <person name="Tice H."/>
            <person name="Bruce D."/>
            <person name="Goodwin L."/>
            <person name="Pitluck S."/>
            <person name="Larimer F."/>
            <person name="Land M.L."/>
            <person name="Hauser L."/>
            <person name="Emerson D."/>
        </authorList>
    </citation>
    <scope>NUCLEOTIDE SEQUENCE [LARGE SCALE GENOMIC DNA]</scope>
    <source>
        <strain evidence="4 5">SW2</strain>
    </source>
</reference>
<evidence type="ECO:0000256" key="2">
    <source>
        <dbReference type="ARBA" id="ARBA00022747"/>
    </source>
</evidence>
<dbReference type="CDD" id="cd22333">
    <property type="entry name" value="LlaBIII_nuclease-like"/>
    <property type="match status" value="1"/>
</dbReference>
<dbReference type="InterPro" id="IPR041635">
    <property type="entry name" value="Type_ISP_LLaBIII_C"/>
</dbReference>
<dbReference type="Pfam" id="PF18135">
    <property type="entry name" value="Type_ISP_C"/>
    <property type="match status" value="1"/>
</dbReference>
<dbReference type="SMART" id="SM00487">
    <property type="entry name" value="DEXDc"/>
    <property type="match status" value="1"/>
</dbReference>
<dbReference type="InterPro" id="IPR029063">
    <property type="entry name" value="SAM-dependent_MTases_sf"/>
</dbReference>
<accession>C8S1Q2</accession>
<dbReference type="InterPro" id="IPR003356">
    <property type="entry name" value="DNA_methylase_A-5"/>
</dbReference>
<keyword evidence="2" id="KW-0680">Restriction system</keyword>
<dbReference type="Pfam" id="PF22240">
    <property type="entry name" value="ISP_coupler"/>
    <property type="match status" value="1"/>
</dbReference>
<dbReference type="GO" id="GO:0003677">
    <property type="term" value="F:DNA binding"/>
    <property type="evidence" value="ECO:0007669"/>
    <property type="project" value="InterPro"/>
</dbReference>
<gene>
    <name evidence="4" type="ORF">Rsw2DRAFT_1980</name>
</gene>
<dbReference type="PROSITE" id="PS00092">
    <property type="entry name" value="N6_MTASE"/>
    <property type="match status" value="1"/>
</dbReference>
<dbReference type="Pfam" id="PF13156">
    <property type="entry name" value="Mrr_cat_2"/>
    <property type="match status" value="1"/>
</dbReference>
<feature type="domain" description="Helicase ATP-binding" evidence="3">
    <location>
        <begin position="180"/>
        <end position="381"/>
    </location>
</feature>
<dbReference type="eggNOG" id="COG4889">
    <property type="taxonomic scope" value="Bacteria"/>
</dbReference>
<evidence type="ECO:0000256" key="1">
    <source>
        <dbReference type="ARBA" id="ARBA00006594"/>
    </source>
</evidence>
<dbReference type="InterPro" id="IPR027417">
    <property type="entry name" value="P-loop_NTPase"/>
</dbReference>
<dbReference type="RefSeq" id="WP_008030510.1">
    <property type="nucleotide sequence ID" value="NZ_ACYY01000012.1"/>
</dbReference>
<dbReference type="STRING" id="371731.Rsw2DRAFT_1980"/>
<dbReference type="Gene3D" id="3.40.50.150">
    <property type="entry name" value="Vaccinia Virus protein VP39"/>
    <property type="match status" value="1"/>
</dbReference>
<dbReference type="Pfam" id="PF02384">
    <property type="entry name" value="N6_Mtase"/>
    <property type="match status" value="1"/>
</dbReference>
<organism evidence="4 5">
    <name type="scientific">Rhodobacter ferrooxidans</name>
    <dbReference type="NCBI Taxonomy" id="371731"/>
    <lineage>
        <taxon>Bacteria</taxon>
        <taxon>Pseudomonadati</taxon>
        <taxon>Pseudomonadota</taxon>
        <taxon>Alphaproteobacteria</taxon>
        <taxon>Rhodobacterales</taxon>
        <taxon>Rhodobacter group</taxon>
        <taxon>Rhodobacter</taxon>
    </lineage>
</organism>
<dbReference type="EMBL" id="ACYY01000012">
    <property type="protein sequence ID" value="EEW25000.1"/>
    <property type="molecule type" value="Genomic_DNA"/>
</dbReference>
<dbReference type="PANTHER" id="PTHR47396">
    <property type="entry name" value="TYPE I RESTRICTION ENZYME ECOKI R PROTEIN"/>
    <property type="match status" value="1"/>
</dbReference>
<dbReference type="CDD" id="cd18785">
    <property type="entry name" value="SF2_C"/>
    <property type="match status" value="1"/>
</dbReference>
<sequence>MTAIDRILQSYRDAAVTEREKGTYFERLALVFFMNDPVQSEEYEAVWTWSDWAKTNGRDGKDVGIDLVAKLRNEAGFAAIQAKFYAADARIQKIHIDSFISASGKEPFRRRVVLDTTEKEWGTNAEEMIRDQVIPVVRIGLTDLRESRIDWTIFEARGEIVLSAKKSLLDHQKDALADVSKGLAAADRGKMIMACGTGKTFTSLKIAEAIAGKGKRVLFMVPSLALMSQTVREWTNDTETPIRAFAVCSDAHVGKRRTSTDDIAEIEIHDLAFPATTDPVKVAEKAGEDDPERMTVIFSTYQSIVTLTRAQEAGLPEFDLIICDEAHRTTGATLDGDEESNFVKIHSNDNVKARKRLYMTATPRIFGDNVRSKADEVGAELASMDNPALFGETLFYRGFGWAVQNGLLTDYKVIVLAMDEGLVSAAVQKRLGDAGSELVLDDATKIIGCYKALTKIDLKADVSTDPHPMRRALAFAKDIRSSKLIRDEFTAVVDEYLGQDSLIDDDTPSDHLQCQIEHVDGTFNAKTRGALLDWLKADAGDNVCRILTNARCLSEGVDVPALDAIMFLHPRKSQIDVVQSVGRVMRRADGKKMGYVILPVGVPAGVPPEQALADNERYRVVWQILNALRAHDERFDSTINKASLGQDISDKVEIVGINADSEELRSVTAVVQKLPNKTKAASSGIGLGSGGPGDDVIEGPEPTQTEMTFSIDEFSRAIMAKIVKKCGTRDYWEDWSASIAEIAKNHITRLTALLKDPDTEARRAFDAFLGELRDDLNDTISEGDAIEMLAQHIITRPVFETLFEGHKFTAENPVSRAMQRVLDVLNEANLDKESRDLEKFYASVKLRSQGITDPQAKQKLIVELYDKFFRRAFPRTTEKLGIVYTPVEIVDFIIHSVNEVLQSEFGQTLGSPGVHIIDPFTGTGTFITRLLQSGLIAPEEMEHKFRHEIHANEIVLLAYYIAAINIEAVYHGLQGGEYVPFEGICLTDTFQMYESDDLISHYMPDNSERRKRQKATDIRVIIGNPPYSAGQGSDNDEAANVRYTGLDNRIQQTYAARSTGNPRSLYDSYIRAIRWASDRIGSEGVLAYVTNAGWVEGKAADGLRACLAEEFTDLYIFHLRGNQRTSGEQSRREGGKIFGSGSRAPIAISVFVKSEKRAERGNIYFHDIGDYLDQKQKLSIVRDFGSIQGVAAADGWKCIRPNEHNDWLSQRDSGFGEFITFGDKKNKEQQAVFKSYSSGLKTNRDSWCYNFSKHDLANNMRKTIDFYNSVAQQKDFSGTEKTTDNLPISLLDISWSWVLRLNAVRGKPTEFSKDALAKAIHRPFTKTWLYYDPMMNENRYLMPQIFPGSTSSNLHIMVKQRWNGDGHLALMTDAIADIHSDGGIQCFPLKLYFAQVDADDEEVDLFSAEPTGNSIDGITDAGLKHFQDAYAGETITKEDLFYYVYGLLHSEDYRAKYADNLSKELPRIPRVKTAADFWAFSRAGRELGDLHVNYETVEPYPVTIKQGDLRLADIKNPEAFYRVTKWAFGKAGKEKDKTTVIYNANITMQDVPLDAYDYVVNGKPALEWVMERQVVKTDKDSGIENDANRYAIETMTNPAYPLELFQRVITVSLRTMEIVRGLPKLDVMA</sequence>
<dbReference type="InterPro" id="IPR014001">
    <property type="entry name" value="Helicase_ATP-bd"/>
</dbReference>
<keyword evidence="5" id="KW-1185">Reference proteome</keyword>
<dbReference type="InterPro" id="IPR001650">
    <property type="entry name" value="Helicase_C-like"/>
</dbReference>
<dbReference type="GO" id="GO:0032259">
    <property type="term" value="P:methylation"/>
    <property type="evidence" value="ECO:0007669"/>
    <property type="project" value="InterPro"/>
</dbReference>
<comment type="caution">
    <text evidence="4">The sequence shown here is derived from an EMBL/GenBank/DDBJ whole genome shotgun (WGS) entry which is preliminary data.</text>
</comment>
<dbReference type="GO" id="GO:0009307">
    <property type="term" value="P:DNA restriction-modification system"/>
    <property type="evidence" value="ECO:0007669"/>
    <property type="project" value="UniProtKB-KW"/>
</dbReference>
<name>C8S1Q2_9RHOB</name>
<evidence type="ECO:0000313" key="5">
    <source>
        <dbReference type="Proteomes" id="UP000010121"/>
    </source>
</evidence>
<dbReference type="InterPro" id="IPR002052">
    <property type="entry name" value="DNA_methylase_N6_adenine_CS"/>
</dbReference>
<dbReference type="eggNOG" id="COG0286">
    <property type="taxonomic scope" value="Bacteria"/>
</dbReference>
<dbReference type="SUPFAM" id="SSF53335">
    <property type="entry name" value="S-adenosyl-L-methionine-dependent methyltransferases"/>
    <property type="match status" value="1"/>
</dbReference>
<dbReference type="SUPFAM" id="SSF52980">
    <property type="entry name" value="Restriction endonuclease-like"/>
    <property type="match status" value="1"/>
</dbReference>
<dbReference type="OrthoDB" id="9803459at2"/>
<comment type="similarity">
    <text evidence="1">Belongs to the N(4)/N(6)-methyltransferase family.</text>
</comment>
<evidence type="ECO:0000313" key="4">
    <source>
        <dbReference type="EMBL" id="EEW25000.1"/>
    </source>
</evidence>
<dbReference type="Gene3D" id="3.40.50.300">
    <property type="entry name" value="P-loop containing nucleotide triphosphate hydrolases"/>
    <property type="match status" value="2"/>
</dbReference>
<dbReference type="SMART" id="SM00490">
    <property type="entry name" value="HELICc"/>
    <property type="match status" value="1"/>
</dbReference>
<dbReference type="InterPro" id="IPR039442">
    <property type="entry name" value="Mrr-like_dom"/>
</dbReference>
<dbReference type="Proteomes" id="UP000010121">
    <property type="component" value="Unassembled WGS sequence"/>
</dbReference>
<dbReference type="Pfam" id="PF00271">
    <property type="entry name" value="Helicase_C"/>
    <property type="match status" value="1"/>
</dbReference>
<protein>
    <submittedName>
        <fullName evidence="4">Type III restriction protein res subunit</fullName>
    </submittedName>
</protein>
<dbReference type="PRINTS" id="PR00507">
    <property type="entry name" value="N12N6MTFRASE"/>
</dbReference>